<protein>
    <submittedName>
        <fullName evidence="1">Uncharacterized protein</fullName>
    </submittedName>
</protein>
<accession>A0A1V9XYP2</accession>
<organism evidence="1 2">
    <name type="scientific">Tropilaelaps mercedesae</name>
    <dbReference type="NCBI Taxonomy" id="418985"/>
    <lineage>
        <taxon>Eukaryota</taxon>
        <taxon>Metazoa</taxon>
        <taxon>Ecdysozoa</taxon>
        <taxon>Arthropoda</taxon>
        <taxon>Chelicerata</taxon>
        <taxon>Arachnida</taxon>
        <taxon>Acari</taxon>
        <taxon>Parasitiformes</taxon>
        <taxon>Mesostigmata</taxon>
        <taxon>Gamasina</taxon>
        <taxon>Dermanyssoidea</taxon>
        <taxon>Laelapidae</taxon>
        <taxon>Tropilaelaps</taxon>
    </lineage>
</organism>
<dbReference type="EMBL" id="MNPL01002010">
    <property type="protein sequence ID" value="OQR78616.1"/>
    <property type="molecule type" value="Genomic_DNA"/>
</dbReference>
<gene>
    <name evidence="1" type="ORF">BIW11_06288</name>
</gene>
<dbReference type="InParanoid" id="A0A1V9XYP2"/>
<sequence length="15" mass="1641">MHVASVIFRRPGSAI</sequence>
<keyword evidence="2" id="KW-1185">Reference proteome</keyword>
<evidence type="ECO:0000313" key="2">
    <source>
        <dbReference type="Proteomes" id="UP000192247"/>
    </source>
</evidence>
<reference evidence="1 2" key="1">
    <citation type="journal article" date="2017" name="Gigascience">
        <title>Draft genome of the honey bee ectoparasitic mite, Tropilaelaps mercedesae, is shaped by the parasitic life history.</title>
        <authorList>
            <person name="Dong X."/>
            <person name="Armstrong S.D."/>
            <person name="Xia D."/>
            <person name="Makepeace B.L."/>
            <person name="Darby A.C."/>
            <person name="Kadowaki T."/>
        </authorList>
    </citation>
    <scope>NUCLEOTIDE SEQUENCE [LARGE SCALE GENOMIC DNA]</scope>
    <source>
        <strain evidence="1">Wuxi-XJTLU</strain>
    </source>
</reference>
<dbReference type="Proteomes" id="UP000192247">
    <property type="component" value="Unassembled WGS sequence"/>
</dbReference>
<comment type="caution">
    <text evidence="1">The sequence shown here is derived from an EMBL/GenBank/DDBJ whole genome shotgun (WGS) entry which is preliminary data.</text>
</comment>
<name>A0A1V9XYP2_9ACAR</name>
<evidence type="ECO:0000313" key="1">
    <source>
        <dbReference type="EMBL" id="OQR78616.1"/>
    </source>
</evidence>
<proteinExistence type="predicted"/>